<keyword evidence="3" id="KW-1185">Reference proteome</keyword>
<sequence length="343" mass="37802">MSKTKLADHHSDETTYRHLKNKIETSSLSTAVIEIAVDILTILAKSEAKIHCMGLDSVHFHELADWDSLMDVIAAAVLLDQLSNASWSVSKLPRGNGLVKTQHGLVPVPAPATAEILVGFDFIDDGISGERITPTGAAILKYIFRNGIHQAIPQSQLKHTGYGAGSKKMAEMPNILRALVFETEAKKQADTVIVATFDIDDMSGEEIADAADMLRSTQGVIDVSLAQVKGKKNRTSEQFCLLIKPEYKNVVFDACFLQTSTIGLRWRIESRVCLNRVETSQVISAENDNENYRIKTVNRPNDTQTHKIENDDLGGFSTLAKRRNIKYKTELAAQAKHNGSANK</sequence>
<evidence type="ECO:0000256" key="1">
    <source>
        <dbReference type="ARBA" id="ARBA00022596"/>
    </source>
</evidence>
<protein>
    <recommendedName>
        <fullName evidence="4">LarC family nickel insertion protein</fullName>
    </recommendedName>
</protein>
<gene>
    <name evidence="2" type="ORF">XM47_18135</name>
</gene>
<accession>A0A0J8GSR9</accession>
<evidence type="ECO:0000313" key="3">
    <source>
        <dbReference type="Proteomes" id="UP000037600"/>
    </source>
</evidence>
<dbReference type="Pfam" id="PF01969">
    <property type="entry name" value="Ni_insertion"/>
    <property type="match status" value="1"/>
</dbReference>
<dbReference type="Proteomes" id="UP000037600">
    <property type="component" value="Unassembled WGS sequence"/>
</dbReference>
<comment type="caution">
    <text evidence="2">The sequence shown here is derived from an EMBL/GenBank/DDBJ whole genome shotgun (WGS) entry which is preliminary data.</text>
</comment>
<evidence type="ECO:0000313" key="2">
    <source>
        <dbReference type="EMBL" id="KMT63748.1"/>
    </source>
</evidence>
<dbReference type="EMBL" id="LAZL01000044">
    <property type="protein sequence ID" value="KMT63748.1"/>
    <property type="molecule type" value="Genomic_DNA"/>
</dbReference>
<evidence type="ECO:0008006" key="4">
    <source>
        <dbReference type="Google" id="ProtNLM"/>
    </source>
</evidence>
<reference evidence="2 3" key="1">
    <citation type="submission" date="2015-04" db="EMBL/GenBank/DDBJ databases">
        <title>Draft Genome Sequence of the Novel Agar-Digesting Marine Bacterium Q1.</title>
        <authorList>
            <person name="Li Y."/>
            <person name="Li D."/>
            <person name="Chen G."/>
            <person name="Du Z."/>
        </authorList>
    </citation>
    <scope>NUCLEOTIDE SEQUENCE [LARGE SCALE GENOMIC DNA]</scope>
    <source>
        <strain evidence="2 3">Q1</strain>
    </source>
</reference>
<proteinExistence type="predicted"/>
<dbReference type="PANTHER" id="PTHR36566:SF1">
    <property type="entry name" value="PYRIDINIUM-3,5-BISTHIOCARBOXYLIC ACID MONONUCLEOTIDE NICKEL INSERTION PROTEIN"/>
    <property type="match status" value="1"/>
</dbReference>
<name>A0A0J8GSR9_9ALTE</name>
<organism evidence="2 3">
    <name type="scientific">Catenovulum maritimum</name>
    <dbReference type="NCBI Taxonomy" id="1513271"/>
    <lineage>
        <taxon>Bacteria</taxon>
        <taxon>Pseudomonadati</taxon>
        <taxon>Pseudomonadota</taxon>
        <taxon>Gammaproteobacteria</taxon>
        <taxon>Alteromonadales</taxon>
        <taxon>Alteromonadaceae</taxon>
        <taxon>Catenovulum</taxon>
    </lineage>
</organism>
<dbReference type="PATRIC" id="fig|1513271.3.peg.3720"/>
<keyword evidence="1" id="KW-0533">Nickel</keyword>
<dbReference type="Gene3D" id="3.30.70.1380">
    <property type="entry name" value="Transcriptional regulatory protein pf0864 domain like"/>
    <property type="match status" value="1"/>
</dbReference>
<dbReference type="STRING" id="1513271.XM47_18135"/>
<dbReference type="InterPro" id="IPR002822">
    <property type="entry name" value="Ni_insertion"/>
</dbReference>
<dbReference type="PANTHER" id="PTHR36566">
    <property type="entry name" value="NICKEL INSERTION PROTEIN-RELATED"/>
    <property type="match status" value="1"/>
</dbReference>
<dbReference type="AlphaFoldDB" id="A0A0J8GSR9"/>